<proteinExistence type="predicted"/>
<evidence type="ECO:0000313" key="2">
    <source>
        <dbReference type="Proteomes" id="UP000231484"/>
    </source>
</evidence>
<dbReference type="Gene3D" id="3.10.450.200">
    <property type="match status" value="1"/>
</dbReference>
<dbReference type="GO" id="GO:0004540">
    <property type="term" value="F:RNA nuclease activity"/>
    <property type="evidence" value="ECO:0007669"/>
    <property type="project" value="InterPro"/>
</dbReference>
<evidence type="ECO:0000313" key="1">
    <source>
        <dbReference type="EMBL" id="PIT48018.1"/>
    </source>
</evidence>
<comment type="caution">
    <text evidence="1">The sequence shown here is derived from an EMBL/GenBank/DDBJ whole genome shotgun (WGS) entry which is preliminary data.</text>
</comment>
<sequence length="226" mass="25028">MAGKELLALNSAEELVTSTGHVIKNVEANAIKNESRGVGKEAGKDAVKAGKDAGANKHLDKAALEAQHGKGNVQQGGGHYKETKDKIHANQVANQKGNESSNFREHVAKEQEVNANLGKRPEDKIWTETHRKAPVSNAYGHWDKHKNEFPEFQNSKQYVDATHNFVRNPPEGTLTKIRNNGDTLYYNPSTNIFAIKNADGTPRTMFKPNPANHGYKTNLEYFNAQK</sequence>
<protein>
    <submittedName>
        <fullName evidence="1">Uncharacterized protein</fullName>
    </submittedName>
</protein>
<dbReference type="InterPro" id="IPR037178">
    <property type="entry name" value="ColicinD_C_sf"/>
</dbReference>
<dbReference type="AlphaFoldDB" id="A0A2N9XI63"/>
<dbReference type="Proteomes" id="UP000231484">
    <property type="component" value="Unassembled WGS sequence"/>
</dbReference>
<accession>A0A2N9XI63</accession>
<dbReference type="EMBL" id="MEIQ01000053">
    <property type="protein sequence ID" value="PIT48018.1"/>
    <property type="molecule type" value="Genomic_DNA"/>
</dbReference>
<gene>
    <name evidence="1" type="ORF">BHC48_09755</name>
</gene>
<reference evidence="1 2" key="1">
    <citation type="journal article" date="2017" name="MBio">
        <title>Type VI secretion-mediated competition in the bee gut microbiome.</title>
        <authorList>
            <person name="Steele M.I."/>
            <person name="Kwong W.K."/>
            <person name="Powell J.E."/>
            <person name="Whiteley M."/>
            <person name="Moran N.A."/>
        </authorList>
    </citation>
    <scope>NUCLEOTIDE SEQUENCE [LARGE SCALE GENOMIC DNA]</scope>
    <source>
        <strain evidence="1 2">Occ4-2</strain>
    </source>
</reference>
<organism evidence="1 2">
    <name type="scientific">Snodgrassella alvi</name>
    <dbReference type="NCBI Taxonomy" id="1196083"/>
    <lineage>
        <taxon>Bacteria</taxon>
        <taxon>Pseudomonadati</taxon>
        <taxon>Pseudomonadota</taxon>
        <taxon>Betaproteobacteria</taxon>
        <taxon>Neisseriales</taxon>
        <taxon>Neisseriaceae</taxon>
        <taxon>Snodgrassella</taxon>
    </lineage>
</organism>
<name>A0A2N9XI63_9NEIS</name>